<gene>
    <name evidence="1" type="ORF">METZ01_LOCUS330193</name>
</gene>
<evidence type="ECO:0000313" key="1">
    <source>
        <dbReference type="EMBL" id="SVC77339.1"/>
    </source>
</evidence>
<protein>
    <submittedName>
        <fullName evidence="1">Uncharacterized protein</fullName>
    </submittedName>
</protein>
<accession>A0A382PVG9</accession>
<proteinExistence type="predicted"/>
<organism evidence="1">
    <name type="scientific">marine metagenome</name>
    <dbReference type="NCBI Taxonomy" id="408172"/>
    <lineage>
        <taxon>unclassified sequences</taxon>
        <taxon>metagenomes</taxon>
        <taxon>ecological metagenomes</taxon>
    </lineage>
</organism>
<sequence length="31" mass="3508">MNINGLSLDMFDSEHLYLNEPVGRGICIISR</sequence>
<dbReference type="AlphaFoldDB" id="A0A382PVG9"/>
<dbReference type="EMBL" id="UINC01110074">
    <property type="protein sequence ID" value="SVC77339.1"/>
    <property type="molecule type" value="Genomic_DNA"/>
</dbReference>
<reference evidence="1" key="1">
    <citation type="submission" date="2018-05" db="EMBL/GenBank/DDBJ databases">
        <authorList>
            <person name="Lanie J.A."/>
            <person name="Ng W.-L."/>
            <person name="Kazmierczak K.M."/>
            <person name="Andrzejewski T.M."/>
            <person name="Davidsen T.M."/>
            <person name="Wayne K.J."/>
            <person name="Tettelin H."/>
            <person name="Glass J.I."/>
            <person name="Rusch D."/>
            <person name="Podicherti R."/>
            <person name="Tsui H.-C.T."/>
            <person name="Winkler M.E."/>
        </authorList>
    </citation>
    <scope>NUCLEOTIDE SEQUENCE</scope>
</reference>
<name>A0A382PVG9_9ZZZZ</name>